<comment type="similarity">
    <text evidence="2">Belongs to the TrbI/VirB10 family.</text>
</comment>
<keyword evidence="3" id="KW-0812">Transmembrane</keyword>
<evidence type="ECO:0000256" key="4">
    <source>
        <dbReference type="ARBA" id="ARBA00022989"/>
    </source>
</evidence>
<dbReference type="RefSeq" id="WP_102553320.1">
    <property type="nucleotide sequence ID" value="NZ_MCZF01000267.1"/>
</dbReference>
<reference evidence="8" key="1">
    <citation type="submission" date="2016-07" db="EMBL/GenBank/DDBJ databases">
        <title>Nontailed viruses are major unrecognized killers of bacteria in the ocean.</title>
        <authorList>
            <person name="Kauffman K."/>
            <person name="Hussain F."/>
            <person name="Yang J."/>
            <person name="Arevalo P."/>
            <person name="Brown J."/>
            <person name="Cutler M."/>
            <person name="Kelly L."/>
            <person name="Polz M.F."/>
        </authorList>
    </citation>
    <scope>NUCLEOTIDE SEQUENCE [LARGE SCALE GENOMIC DNA]</scope>
    <source>
        <strain evidence="8">10N.261.48.B5</strain>
    </source>
</reference>
<evidence type="ECO:0000313" key="8">
    <source>
        <dbReference type="Proteomes" id="UP000235533"/>
    </source>
</evidence>
<dbReference type="InterPro" id="IPR005498">
    <property type="entry name" value="T4SS_VirB10/TraB/TrbI"/>
</dbReference>
<dbReference type="Pfam" id="PF03743">
    <property type="entry name" value="TrbI"/>
    <property type="match status" value="1"/>
</dbReference>
<organism evidence="7 8">
    <name type="scientific">Vibrio splendidus</name>
    <dbReference type="NCBI Taxonomy" id="29497"/>
    <lineage>
        <taxon>Bacteria</taxon>
        <taxon>Pseudomonadati</taxon>
        <taxon>Pseudomonadota</taxon>
        <taxon>Gammaproteobacteria</taxon>
        <taxon>Vibrionales</taxon>
        <taxon>Vibrionaceae</taxon>
        <taxon>Vibrio</taxon>
    </lineage>
</organism>
<comment type="caution">
    <text evidence="7">The sequence shown here is derived from an EMBL/GenBank/DDBJ whole genome shotgun (WGS) entry which is preliminary data.</text>
</comment>
<evidence type="ECO:0000313" key="7">
    <source>
        <dbReference type="EMBL" id="PMM42855.1"/>
    </source>
</evidence>
<evidence type="ECO:0000256" key="3">
    <source>
        <dbReference type="ARBA" id="ARBA00022692"/>
    </source>
</evidence>
<proteinExistence type="inferred from homology"/>
<dbReference type="AlphaFoldDB" id="A0A2N7JMD3"/>
<sequence length="421" mass="46382">MSTFKERLAPMKKGGWVLVIALLVVLIVAMQKFSISPKEEVVVAPASPQAERQAERQVHTQTPSVRESIEGITTERELAVDTVASLTEDTKVAQKVEEVLPEVPDALVRAREQQQVQEYYRAQQAASSPWRRSNGVSEAPILTQAPSPIAVQANVLGDREDLLSTDAQRRNLKSRLAELAKLKERIQSGQYSMGDGEEAITAMQAQFTPPPEAIVGYTDENRYNASTEGLLTLPIGTIIPAVTVMKANSDRLGTFKAVVSQDVMDVTQTWVLIPKGSELIIKSFRMSGANEAINSVVGMSVPWIVLPDGNKIDTSKSSGLDREGMGGISDQVDHHWMEQFLGVAAYALVANNTSYEGTGNDSDSSYELEVAQGLRDQLAPHVQKYLQLRPTNVIRSGQSMNIIIEDEVFLKPWRNIYEDYL</sequence>
<feature type="region of interest" description="Disordered" evidence="6">
    <location>
        <begin position="46"/>
        <end position="67"/>
    </location>
</feature>
<dbReference type="CDD" id="cd16429">
    <property type="entry name" value="VirB10"/>
    <property type="match status" value="1"/>
</dbReference>
<gene>
    <name evidence="7" type="ORF">BCT54_07640</name>
</gene>
<dbReference type="InterPro" id="IPR042217">
    <property type="entry name" value="T4SS_VirB10/TrbI"/>
</dbReference>
<evidence type="ECO:0000256" key="5">
    <source>
        <dbReference type="ARBA" id="ARBA00023136"/>
    </source>
</evidence>
<protein>
    <submittedName>
        <fullName evidence="7">Conjugal transfer protein</fullName>
    </submittedName>
</protein>
<keyword evidence="4" id="KW-1133">Transmembrane helix</keyword>
<accession>A0A2N7JMD3</accession>
<dbReference type="Proteomes" id="UP000235533">
    <property type="component" value="Unassembled WGS sequence"/>
</dbReference>
<dbReference type="EMBL" id="MCZF01000267">
    <property type="protein sequence ID" value="PMM42855.1"/>
    <property type="molecule type" value="Genomic_DNA"/>
</dbReference>
<evidence type="ECO:0000256" key="1">
    <source>
        <dbReference type="ARBA" id="ARBA00004167"/>
    </source>
</evidence>
<name>A0A2N7JMD3_VIBSP</name>
<evidence type="ECO:0000256" key="6">
    <source>
        <dbReference type="SAM" id="MobiDB-lite"/>
    </source>
</evidence>
<dbReference type="GO" id="GO:0016020">
    <property type="term" value="C:membrane"/>
    <property type="evidence" value="ECO:0007669"/>
    <property type="project" value="UniProtKB-SubCell"/>
</dbReference>
<evidence type="ECO:0000256" key="2">
    <source>
        <dbReference type="ARBA" id="ARBA00010265"/>
    </source>
</evidence>
<dbReference type="Gene3D" id="2.40.128.260">
    <property type="entry name" value="Type IV secretion system, VirB10/TraB/TrbI"/>
    <property type="match status" value="1"/>
</dbReference>
<comment type="subcellular location">
    <subcellularLocation>
        <location evidence="1">Membrane</location>
        <topology evidence="1">Single-pass membrane protein</topology>
    </subcellularLocation>
</comment>
<keyword evidence="5" id="KW-0472">Membrane</keyword>